<keyword evidence="2" id="KW-1185">Reference proteome</keyword>
<comment type="caution">
    <text evidence="1">The sequence shown here is derived from an EMBL/GenBank/DDBJ whole genome shotgun (WGS) entry which is preliminary data.</text>
</comment>
<protein>
    <submittedName>
        <fullName evidence="1">Uncharacterized protein</fullName>
    </submittedName>
</protein>
<evidence type="ECO:0000313" key="1">
    <source>
        <dbReference type="EMBL" id="KAK9029775.1"/>
    </source>
</evidence>
<sequence length="193" mass="22243">MQCNVFYFLLCFADRWSRLRLILDIDWCSWQSKSDGGIGFRCLSPFNALLLVKKLFCEKWLQPYKLLRAEQARTLFVELSSFFTEMWAINVPVKSHDETQEHLFRDCVCEVADVEVGVTLCFHPSCRYLEGLDSLLFRYSLKQKSFASALVVGLVSRNKLVHEDIHTSADESGTFVKACVSEILLARCSQRHS</sequence>
<evidence type="ECO:0000313" key="2">
    <source>
        <dbReference type="Proteomes" id="UP001396334"/>
    </source>
</evidence>
<name>A0ABR2SWZ4_9ROSI</name>
<dbReference type="Proteomes" id="UP001396334">
    <property type="component" value="Unassembled WGS sequence"/>
</dbReference>
<proteinExistence type="predicted"/>
<accession>A0ABR2SWZ4</accession>
<reference evidence="1 2" key="1">
    <citation type="journal article" date="2024" name="G3 (Bethesda)">
        <title>Genome assembly of Hibiscus sabdariffa L. provides insights into metabolisms of medicinal natural products.</title>
        <authorList>
            <person name="Kim T."/>
        </authorList>
    </citation>
    <scope>NUCLEOTIDE SEQUENCE [LARGE SCALE GENOMIC DNA]</scope>
    <source>
        <strain evidence="1">TK-2024</strain>
        <tissue evidence="1">Old leaves</tissue>
    </source>
</reference>
<organism evidence="1 2">
    <name type="scientific">Hibiscus sabdariffa</name>
    <name type="common">roselle</name>
    <dbReference type="NCBI Taxonomy" id="183260"/>
    <lineage>
        <taxon>Eukaryota</taxon>
        <taxon>Viridiplantae</taxon>
        <taxon>Streptophyta</taxon>
        <taxon>Embryophyta</taxon>
        <taxon>Tracheophyta</taxon>
        <taxon>Spermatophyta</taxon>
        <taxon>Magnoliopsida</taxon>
        <taxon>eudicotyledons</taxon>
        <taxon>Gunneridae</taxon>
        <taxon>Pentapetalae</taxon>
        <taxon>rosids</taxon>
        <taxon>malvids</taxon>
        <taxon>Malvales</taxon>
        <taxon>Malvaceae</taxon>
        <taxon>Malvoideae</taxon>
        <taxon>Hibiscus</taxon>
    </lineage>
</organism>
<dbReference type="EMBL" id="JBBPBN010000011">
    <property type="protein sequence ID" value="KAK9029775.1"/>
    <property type="molecule type" value="Genomic_DNA"/>
</dbReference>
<gene>
    <name evidence="1" type="ORF">V6N11_026877</name>
</gene>